<keyword evidence="3 5" id="KW-0067">ATP-binding</keyword>
<dbReference type="PANTHER" id="PTHR24220:SF662">
    <property type="entry name" value="ABC TRANSPORTER ATP-BINDING PROTEIN"/>
    <property type="match status" value="1"/>
</dbReference>
<keyword evidence="6" id="KW-1185">Reference proteome</keyword>
<keyword evidence="2" id="KW-0547">Nucleotide-binding</keyword>
<dbReference type="AlphaFoldDB" id="D6GT36"/>
<organism evidence="5 6">
    <name type="scientific">Filifactor alocis (strain ATCC 35896 / CCUG 47790 / D40 B5)</name>
    <name type="common">Fusobacterium alocis</name>
    <dbReference type="NCBI Taxonomy" id="546269"/>
    <lineage>
        <taxon>Bacteria</taxon>
        <taxon>Bacillati</taxon>
        <taxon>Bacillota</taxon>
        <taxon>Clostridia</taxon>
        <taxon>Peptostreptococcales</taxon>
        <taxon>Filifactoraceae</taxon>
        <taxon>Filifactor</taxon>
    </lineage>
</organism>
<dbReference type="InterPro" id="IPR017911">
    <property type="entry name" value="MacB-like_ATP-bd"/>
</dbReference>
<dbReference type="InterPro" id="IPR017871">
    <property type="entry name" value="ABC_transporter-like_CS"/>
</dbReference>
<evidence type="ECO:0000259" key="4">
    <source>
        <dbReference type="PROSITE" id="PS50893"/>
    </source>
</evidence>
<evidence type="ECO:0000256" key="2">
    <source>
        <dbReference type="ARBA" id="ARBA00022741"/>
    </source>
</evidence>
<dbReference type="SUPFAM" id="SSF52540">
    <property type="entry name" value="P-loop containing nucleoside triphosphate hydrolases"/>
    <property type="match status" value="1"/>
</dbReference>
<dbReference type="InterPro" id="IPR027417">
    <property type="entry name" value="P-loop_NTPase"/>
</dbReference>
<dbReference type="Pfam" id="PF00005">
    <property type="entry name" value="ABC_tran"/>
    <property type="match status" value="1"/>
</dbReference>
<dbReference type="CDD" id="cd03255">
    <property type="entry name" value="ABC_MJ0796_LolCDE_FtsE"/>
    <property type="match status" value="1"/>
</dbReference>
<dbReference type="SMART" id="SM00382">
    <property type="entry name" value="AAA"/>
    <property type="match status" value="1"/>
</dbReference>
<reference evidence="6" key="1">
    <citation type="submission" date="2010-12" db="EMBL/GenBank/DDBJ databases">
        <title>The genome sequence of Filifactor alocis strain ATCC 35896.</title>
        <authorList>
            <consortium name="The Broad Institute Genome Sequencing Platform"/>
            <person name="Ward D."/>
            <person name="Earl A."/>
            <person name="Feldgarden M."/>
            <person name="Young S.K."/>
            <person name="Gargeya S."/>
            <person name="Zeng Q."/>
            <person name="Alvarado L."/>
            <person name="Berlin A."/>
            <person name="Bochicchio J."/>
            <person name="Chapman S.B."/>
            <person name="Chen Z."/>
            <person name="Freedman E."/>
            <person name="Gellesch M."/>
            <person name="Goldberg J."/>
            <person name="Griggs A."/>
            <person name="Gujja S."/>
            <person name="Heilman E."/>
            <person name="Heiman D."/>
            <person name="Howarth C."/>
            <person name="Mehta T."/>
            <person name="Neiman D."/>
            <person name="Pearson M."/>
            <person name="Roberts A."/>
            <person name="Saif S."/>
            <person name="Shea T."/>
            <person name="Shenoy N."/>
            <person name="Sisk P."/>
            <person name="Stolte C."/>
            <person name="Sykes S."/>
            <person name="White J."/>
            <person name="Yandava C."/>
            <person name="Izard J."/>
            <person name="Blanton J.M."/>
            <person name="Baranova O.V."/>
            <person name="Tanner A.C."/>
            <person name="Dewhirst F.E."/>
            <person name="Haas B."/>
            <person name="Nusbaum C."/>
            <person name="Birren B."/>
        </authorList>
    </citation>
    <scope>NUCLEOTIDE SEQUENCE [LARGE SCALE GENOMIC DNA]</scope>
    <source>
        <strain evidence="6">ATCC 35896 / D40 B5</strain>
    </source>
</reference>
<dbReference type="eggNOG" id="COG1136">
    <property type="taxonomic scope" value="Bacteria"/>
</dbReference>
<dbReference type="InterPro" id="IPR015854">
    <property type="entry name" value="ABC_transpr_LolD-like"/>
</dbReference>
<accession>D6GT36</accession>
<protein>
    <submittedName>
        <fullName evidence="5">ABC transporter, ATP-binding protein</fullName>
    </submittedName>
</protein>
<evidence type="ECO:0000256" key="3">
    <source>
        <dbReference type="ARBA" id="ARBA00022840"/>
    </source>
</evidence>
<dbReference type="PATRIC" id="fig|546269.5.peg.1730"/>
<evidence type="ECO:0000256" key="1">
    <source>
        <dbReference type="ARBA" id="ARBA00022448"/>
    </source>
</evidence>
<sequence length="225" mass="25369">MALLETKNLSKEFERGSRKFFAVQDVSFSIEQGEYAYIVGRSGSGKSTLLSLLSGILEPTNGEVLIERNSLFQTDDEKRSHYRNSLIGYVPQSLGTVPNLSVLDNVRLPYFFEKRDGDAVERATMLLDMMGILHLKDDFCNKLSGGELKRVLLARALMNEPKILMADEPTSDLDTVTTKEIMEVLHRINEKGVALLIVTHETELLQYGDVCYRMQDGILTRDSDE</sequence>
<dbReference type="InterPro" id="IPR003593">
    <property type="entry name" value="AAA+_ATPase"/>
</dbReference>
<feature type="domain" description="ABC transporter" evidence="4">
    <location>
        <begin position="4"/>
        <end position="225"/>
    </location>
</feature>
<proteinExistence type="predicted"/>
<gene>
    <name evidence="5" type="ordered locus">HMPREF0389_01274</name>
</gene>
<dbReference type="KEGG" id="faa:HMPREF0389_01274"/>
<dbReference type="OrthoDB" id="9802264at2"/>
<dbReference type="GO" id="GO:0022857">
    <property type="term" value="F:transmembrane transporter activity"/>
    <property type="evidence" value="ECO:0007669"/>
    <property type="project" value="TreeGrafter"/>
</dbReference>
<dbReference type="PROSITE" id="PS00211">
    <property type="entry name" value="ABC_TRANSPORTER_1"/>
    <property type="match status" value="1"/>
</dbReference>
<dbReference type="InterPro" id="IPR003439">
    <property type="entry name" value="ABC_transporter-like_ATP-bd"/>
</dbReference>
<dbReference type="EMBL" id="CP002390">
    <property type="protein sequence ID" value="EFE28021.1"/>
    <property type="molecule type" value="Genomic_DNA"/>
</dbReference>
<evidence type="ECO:0000313" key="5">
    <source>
        <dbReference type="EMBL" id="EFE28021.1"/>
    </source>
</evidence>
<dbReference type="Proteomes" id="UP000007468">
    <property type="component" value="Chromosome"/>
</dbReference>
<dbReference type="GO" id="GO:0016887">
    <property type="term" value="F:ATP hydrolysis activity"/>
    <property type="evidence" value="ECO:0007669"/>
    <property type="project" value="InterPro"/>
</dbReference>
<keyword evidence="1" id="KW-0813">Transport</keyword>
<name>D6GT36_FILAD</name>
<evidence type="ECO:0000313" key="6">
    <source>
        <dbReference type="Proteomes" id="UP000007468"/>
    </source>
</evidence>
<dbReference type="GO" id="GO:0005524">
    <property type="term" value="F:ATP binding"/>
    <property type="evidence" value="ECO:0007669"/>
    <property type="project" value="UniProtKB-KW"/>
</dbReference>
<dbReference type="PANTHER" id="PTHR24220">
    <property type="entry name" value="IMPORT ATP-BINDING PROTEIN"/>
    <property type="match status" value="1"/>
</dbReference>
<dbReference type="GO" id="GO:0005886">
    <property type="term" value="C:plasma membrane"/>
    <property type="evidence" value="ECO:0007669"/>
    <property type="project" value="TreeGrafter"/>
</dbReference>
<dbReference type="PROSITE" id="PS50893">
    <property type="entry name" value="ABC_TRANSPORTER_2"/>
    <property type="match status" value="1"/>
</dbReference>
<dbReference type="RefSeq" id="WP_014263170.1">
    <property type="nucleotide sequence ID" value="NC_016630.1"/>
</dbReference>
<dbReference type="STRING" id="546269.HMPREF0389_01274"/>
<dbReference type="Gene3D" id="3.40.50.300">
    <property type="entry name" value="P-loop containing nucleotide triphosphate hydrolases"/>
    <property type="match status" value="1"/>
</dbReference>